<dbReference type="InterPro" id="IPR003388">
    <property type="entry name" value="Reticulon"/>
</dbReference>
<keyword evidence="10" id="KW-1185">Reference proteome</keyword>
<protein>
    <recommendedName>
        <fullName evidence="6">Reticulon-like protein</fullName>
    </recommendedName>
</protein>
<dbReference type="Pfam" id="PF02453">
    <property type="entry name" value="Reticulon"/>
    <property type="match status" value="1"/>
</dbReference>
<comment type="caution">
    <text evidence="9">The sequence shown here is derived from an EMBL/GenBank/DDBJ whole genome shotgun (WGS) entry which is preliminary data.</text>
</comment>
<evidence type="ECO:0000256" key="5">
    <source>
        <dbReference type="ARBA" id="ARBA00023136"/>
    </source>
</evidence>
<feature type="region of interest" description="Disordered" evidence="7">
    <location>
        <begin position="66"/>
        <end position="204"/>
    </location>
</feature>
<evidence type="ECO:0000256" key="1">
    <source>
        <dbReference type="ARBA" id="ARBA00004477"/>
    </source>
</evidence>
<proteinExistence type="predicted"/>
<dbReference type="Proteomes" id="UP001473302">
    <property type="component" value="Unassembled WGS sequence"/>
</dbReference>
<sequence length="439" mass="48544">MESYNRPITPPTDRSKVQATTIPTSNGGITTIPNYLDKRDELNDLDHLQKQQDSIHHSNLNTQANSVYSAPAPVPSTANPFVSHEERRSSNPLHQDLSGSLNRDTTTGTSSFGANAHHSTNPISSINSDSHRATAPISSINSDSHRATAPTAGAFDNDTTSALHRDTTSHAFDHDSTTHKRSAPSAFDSQYNEHASTKKHTGQRNTTTYRIENEVLRILQWKNPVRSGVIFAALVGSIILTRWYSLLQIGSTCLTLAIGINLVYVNTILQSQKVLTNQHASHPYSDVIDNEKHSMINQQSVNHYSTVITELSETVIRALTRIIFIENTMTSVKWMTIFFAIWKISAHFSTMDIVLMVVISAFTFPRLYISNKDVVDAHLQKGQTIIQTGINKAQTAATENVQNTYVKARAYVAQVGTTGTDAKNTMRRSSVTVKDEKTL</sequence>
<feature type="domain" description="Reticulon" evidence="8">
    <location>
        <begin position="215"/>
        <end position="423"/>
    </location>
</feature>
<evidence type="ECO:0000313" key="9">
    <source>
        <dbReference type="EMBL" id="GAA5814453.1"/>
    </source>
</evidence>
<gene>
    <name evidence="9" type="ORF">MFLAVUS_007949</name>
</gene>
<comment type="subcellular location">
    <subcellularLocation>
        <location evidence="1 6">Endoplasmic reticulum membrane</location>
        <topology evidence="1 6">Multi-pass membrane protein</topology>
    </subcellularLocation>
</comment>
<feature type="compositionally biased region" description="Polar residues" evidence="7">
    <location>
        <begin position="17"/>
        <end position="30"/>
    </location>
</feature>
<name>A0ABP9Z5P8_9FUNG</name>
<keyword evidence="3 6" id="KW-0256">Endoplasmic reticulum</keyword>
<evidence type="ECO:0000256" key="6">
    <source>
        <dbReference type="RuleBase" id="RU363132"/>
    </source>
</evidence>
<organism evidence="9 10">
    <name type="scientific">Mucor flavus</name>
    <dbReference type="NCBI Taxonomy" id="439312"/>
    <lineage>
        <taxon>Eukaryota</taxon>
        <taxon>Fungi</taxon>
        <taxon>Fungi incertae sedis</taxon>
        <taxon>Mucoromycota</taxon>
        <taxon>Mucoromycotina</taxon>
        <taxon>Mucoromycetes</taxon>
        <taxon>Mucorales</taxon>
        <taxon>Mucorineae</taxon>
        <taxon>Mucoraceae</taxon>
        <taxon>Mucor</taxon>
    </lineage>
</organism>
<evidence type="ECO:0000256" key="2">
    <source>
        <dbReference type="ARBA" id="ARBA00022692"/>
    </source>
</evidence>
<evidence type="ECO:0000256" key="4">
    <source>
        <dbReference type="ARBA" id="ARBA00022989"/>
    </source>
</evidence>
<evidence type="ECO:0000256" key="7">
    <source>
        <dbReference type="SAM" id="MobiDB-lite"/>
    </source>
</evidence>
<feature type="region of interest" description="Disordered" evidence="7">
    <location>
        <begin position="1"/>
        <end position="30"/>
    </location>
</feature>
<feature type="compositionally biased region" description="Basic and acidic residues" evidence="7">
    <location>
        <begin position="163"/>
        <end position="178"/>
    </location>
</feature>
<keyword evidence="4 6" id="KW-1133">Transmembrane helix</keyword>
<keyword evidence="5 6" id="KW-0472">Membrane</keyword>
<reference evidence="9 10" key="1">
    <citation type="submission" date="2024-04" db="EMBL/GenBank/DDBJ databases">
        <title>genome sequences of Mucor flavus KT1a and Helicostylum pulchrum KT1b strains isolated from the surface of a dry-aged beef.</title>
        <authorList>
            <person name="Toyotome T."/>
            <person name="Hosono M."/>
            <person name="Torimaru M."/>
            <person name="Fukuda K."/>
            <person name="Mikami N."/>
        </authorList>
    </citation>
    <scope>NUCLEOTIDE SEQUENCE [LARGE SCALE GENOMIC DNA]</scope>
    <source>
        <strain evidence="9 10">KT1a</strain>
    </source>
</reference>
<evidence type="ECO:0000256" key="3">
    <source>
        <dbReference type="ARBA" id="ARBA00022824"/>
    </source>
</evidence>
<feature type="transmembrane region" description="Helical" evidence="6">
    <location>
        <begin position="249"/>
        <end position="269"/>
    </location>
</feature>
<feature type="transmembrane region" description="Helical" evidence="6">
    <location>
        <begin position="348"/>
        <end position="369"/>
    </location>
</feature>
<accession>A0ABP9Z5P8</accession>
<evidence type="ECO:0000259" key="8">
    <source>
        <dbReference type="PROSITE" id="PS50845"/>
    </source>
</evidence>
<dbReference type="EMBL" id="BAABUK010000021">
    <property type="protein sequence ID" value="GAA5814453.1"/>
    <property type="molecule type" value="Genomic_DNA"/>
</dbReference>
<feature type="compositionally biased region" description="Polar residues" evidence="7">
    <location>
        <begin position="90"/>
        <end position="128"/>
    </location>
</feature>
<keyword evidence="2 6" id="KW-0812">Transmembrane</keyword>
<evidence type="ECO:0000313" key="10">
    <source>
        <dbReference type="Proteomes" id="UP001473302"/>
    </source>
</evidence>
<dbReference type="PROSITE" id="PS50845">
    <property type="entry name" value="RETICULON"/>
    <property type="match status" value="1"/>
</dbReference>